<evidence type="ECO:0000313" key="2">
    <source>
        <dbReference type="EMBL" id="KAI3424866.1"/>
    </source>
</evidence>
<feature type="compositionally biased region" description="Basic and acidic residues" evidence="1">
    <location>
        <begin position="1"/>
        <end position="18"/>
    </location>
</feature>
<dbReference type="Proteomes" id="UP001055712">
    <property type="component" value="Unassembled WGS sequence"/>
</dbReference>
<feature type="compositionally biased region" description="Acidic residues" evidence="1">
    <location>
        <begin position="52"/>
        <end position="61"/>
    </location>
</feature>
<feature type="region of interest" description="Disordered" evidence="1">
    <location>
        <begin position="1"/>
        <end position="62"/>
    </location>
</feature>
<dbReference type="EMBL" id="SIDB01000012">
    <property type="protein sequence ID" value="KAI3424866.1"/>
    <property type="molecule type" value="Genomic_DNA"/>
</dbReference>
<reference evidence="2" key="1">
    <citation type="journal article" date="2019" name="Plant J.">
        <title>Chlorella vulgaris genome assembly and annotation reveals the molecular basis for metabolic acclimation to high light conditions.</title>
        <authorList>
            <person name="Cecchin M."/>
            <person name="Marcolungo L."/>
            <person name="Rossato M."/>
            <person name="Girolomoni L."/>
            <person name="Cosentino E."/>
            <person name="Cuine S."/>
            <person name="Li-Beisson Y."/>
            <person name="Delledonne M."/>
            <person name="Ballottari M."/>
        </authorList>
    </citation>
    <scope>NUCLEOTIDE SEQUENCE</scope>
    <source>
        <strain evidence="2">211/11P</strain>
    </source>
</reference>
<evidence type="ECO:0000313" key="3">
    <source>
        <dbReference type="Proteomes" id="UP001055712"/>
    </source>
</evidence>
<sequence>MDGVEERVGEERVVGGEREEGDDEGEERVGEGREGAEREGEERVGEGREGGETEAVDEEGEERVWGGSAVVWVGATEEESAVGCVGGWVVAMEEVMAVKRAVVGWVEVGWGEVVLAAVGWEEEARAVGSVEVARRTTSTY</sequence>
<feature type="compositionally biased region" description="Basic and acidic residues" evidence="1">
    <location>
        <begin position="27"/>
        <end position="51"/>
    </location>
</feature>
<comment type="caution">
    <text evidence="2">The sequence shown here is derived from an EMBL/GenBank/DDBJ whole genome shotgun (WGS) entry which is preliminary data.</text>
</comment>
<accession>A0A9D4YSW5</accession>
<dbReference type="AlphaFoldDB" id="A0A9D4YSW5"/>
<proteinExistence type="predicted"/>
<name>A0A9D4YSW5_CHLVU</name>
<evidence type="ECO:0000256" key="1">
    <source>
        <dbReference type="SAM" id="MobiDB-lite"/>
    </source>
</evidence>
<protein>
    <submittedName>
        <fullName evidence="2">Uncharacterized protein</fullName>
    </submittedName>
</protein>
<keyword evidence="3" id="KW-1185">Reference proteome</keyword>
<gene>
    <name evidence="2" type="ORF">D9Q98_008250</name>
</gene>
<organism evidence="2 3">
    <name type="scientific">Chlorella vulgaris</name>
    <name type="common">Green alga</name>
    <dbReference type="NCBI Taxonomy" id="3077"/>
    <lineage>
        <taxon>Eukaryota</taxon>
        <taxon>Viridiplantae</taxon>
        <taxon>Chlorophyta</taxon>
        <taxon>core chlorophytes</taxon>
        <taxon>Trebouxiophyceae</taxon>
        <taxon>Chlorellales</taxon>
        <taxon>Chlorellaceae</taxon>
        <taxon>Chlorella clade</taxon>
        <taxon>Chlorella</taxon>
    </lineage>
</organism>
<reference evidence="2" key="2">
    <citation type="submission" date="2020-11" db="EMBL/GenBank/DDBJ databases">
        <authorList>
            <person name="Cecchin M."/>
            <person name="Marcolungo L."/>
            <person name="Rossato M."/>
            <person name="Girolomoni L."/>
            <person name="Cosentino E."/>
            <person name="Cuine S."/>
            <person name="Li-Beisson Y."/>
            <person name="Delledonne M."/>
            <person name="Ballottari M."/>
        </authorList>
    </citation>
    <scope>NUCLEOTIDE SEQUENCE</scope>
    <source>
        <strain evidence="2">211/11P</strain>
        <tissue evidence="2">Whole cell</tissue>
    </source>
</reference>